<proteinExistence type="predicted"/>
<keyword evidence="2" id="KW-1185">Reference proteome</keyword>
<dbReference type="EMBL" id="JH930474">
    <property type="protein sequence ID" value="EKM53068.1"/>
    <property type="molecule type" value="Genomic_DNA"/>
</dbReference>
<dbReference type="HOGENOM" id="CLU_869069_0_0_1"/>
<dbReference type="AlphaFoldDB" id="K5VNL9"/>
<accession>K5VNL9</accession>
<evidence type="ECO:0000313" key="2">
    <source>
        <dbReference type="Proteomes" id="UP000008370"/>
    </source>
</evidence>
<sequence length="320" mass="35787">MTKHLLVYNWKTGALLKNLNGELLSHEIVFVDDRHFLVPFMPHTLPGAYLAVVDCYRTDPDTNEAMTRGKIQDVIFKHASLLLQLPPVRDAPHIDYQEVHAMSSTGTQAERLHPPGRPFYVDYTKRIFVLSMLIGETWGRDRMHYTLLVPAPAILSRLGASGPGTPPMRAAEQHRCMMLPWAAWAPDARFMEDEMEDICSTRYLTSTRIDERRLVTVYDFASAPALLRDLRADGGGGGNTLSEPFSVPDPVPVPDEGGVFERCGVLTGAPCRRTVTDIALPDIRMVTDFISQGHRTVRLYEDGLVVYGPTIDSEVHVYAI</sequence>
<dbReference type="OrthoDB" id="2745718at2759"/>
<dbReference type="RefSeq" id="XP_007397771.1">
    <property type="nucleotide sequence ID" value="XM_007397709.1"/>
</dbReference>
<organism evidence="1 2">
    <name type="scientific">Phanerochaete carnosa (strain HHB-10118-sp)</name>
    <name type="common">White-rot fungus</name>
    <name type="synonym">Peniophora carnosa</name>
    <dbReference type="NCBI Taxonomy" id="650164"/>
    <lineage>
        <taxon>Eukaryota</taxon>
        <taxon>Fungi</taxon>
        <taxon>Dikarya</taxon>
        <taxon>Basidiomycota</taxon>
        <taxon>Agaricomycotina</taxon>
        <taxon>Agaricomycetes</taxon>
        <taxon>Polyporales</taxon>
        <taxon>Phanerochaetaceae</taxon>
        <taxon>Phanerochaete</taxon>
    </lineage>
</organism>
<dbReference type="GeneID" id="18917353"/>
<gene>
    <name evidence="1" type="ORF">PHACADRAFT_259223</name>
</gene>
<protein>
    <submittedName>
        <fullName evidence="1">Uncharacterized protein</fullName>
    </submittedName>
</protein>
<dbReference type="Proteomes" id="UP000008370">
    <property type="component" value="Unassembled WGS sequence"/>
</dbReference>
<reference evidence="1 2" key="1">
    <citation type="journal article" date="2012" name="BMC Genomics">
        <title>Comparative genomics of the white-rot fungi, Phanerochaete carnosa and P. chrysosporium, to elucidate the genetic basis of the distinct wood types they colonize.</title>
        <authorList>
            <person name="Suzuki H."/>
            <person name="MacDonald J."/>
            <person name="Syed K."/>
            <person name="Salamov A."/>
            <person name="Hori C."/>
            <person name="Aerts A."/>
            <person name="Henrissat B."/>
            <person name="Wiebenga A."/>
            <person name="vanKuyk P.A."/>
            <person name="Barry K."/>
            <person name="Lindquist E."/>
            <person name="LaButti K."/>
            <person name="Lapidus A."/>
            <person name="Lucas S."/>
            <person name="Coutinho P."/>
            <person name="Gong Y."/>
            <person name="Samejima M."/>
            <person name="Mahadevan R."/>
            <person name="Abou-Zaid M."/>
            <person name="de Vries R.P."/>
            <person name="Igarashi K."/>
            <person name="Yadav J.S."/>
            <person name="Grigoriev I.V."/>
            <person name="Master E.R."/>
        </authorList>
    </citation>
    <scope>NUCLEOTIDE SEQUENCE [LARGE SCALE GENOMIC DNA]</scope>
    <source>
        <strain evidence="1 2">HHB-10118-sp</strain>
    </source>
</reference>
<name>K5VNL9_PHACS</name>
<dbReference type="KEGG" id="pco:PHACADRAFT_259223"/>
<evidence type="ECO:0000313" key="1">
    <source>
        <dbReference type="EMBL" id="EKM53068.1"/>
    </source>
</evidence>
<dbReference type="InParanoid" id="K5VNL9"/>